<evidence type="ECO:0000313" key="3">
    <source>
        <dbReference type="Proteomes" id="UP000277671"/>
    </source>
</evidence>
<dbReference type="RefSeq" id="WP_170208656.1">
    <property type="nucleotide sequence ID" value="NZ_RBKT01000001.1"/>
</dbReference>
<feature type="compositionally biased region" description="Basic and acidic residues" evidence="1">
    <location>
        <begin position="165"/>
        <end position="178"/>
    </location>
</feature>
<dbReference type="EMBL" id="RBKT01000001">
    <property type="protein sequence ID" value="RKR90293.1"/>
    <property type="molecule type" value="Genomic_DNA"/>
</dbReference>
<dbReference type="SUPFAM" id="SSF58113">
    <property type="entry name" value="Apolipoprotein A-I"/>
    <property type="match status" value="1"/>
</dbReference>
<name>A0A495JN06_9ACTN</name>
<feature type="compositionally biased region" description="Basic and acidic residues" evidence="1">
    <location>
        <begin position="202"/>
        <end position="213"/>
    </location>
</feature>
<reference evidence="2 3" key="1">
    <citation type="submission" date="2018-10" db="EMBL/GenBank/DDBJ databases">
        <title>Sequencing the genomes of 1000 actinobacteria strains.</title>
        <authorList>
            <person name="Klenk H.-P."/>
        </authorList>
    </citation>
    <scope>NUCLEOTIDE SEQUENCE [LARGE SCALE GENOMIC DNA]</scope>
    <source>
        <strain evidence="2 3">DSM 45175</strain>
    </source>
</reference>
<proteinExistence type="predicted"/>
<feature type="region of interest" description="Disordered" evidence="1">
    <location>
        <begin position="1"/>
        <end position="25"/>
    </location>
</feature>
<dbReference type="InterPro" id="IPR022062">
    <property type="entry name" value="DUF3618"/>
</dbReference>
<gene>
    <name evidence="2" type="ORF">BDK92_4663</name>
</gene>
<organism evidence="2 3">
    <name type="scientific">Micromonospora pisi</name>
    <dbReference type="NCBI Taxonomy" id="589240"/>
    <lineage>
        <taxon>Bacteria</taxon>
        <taxon>Bacillati</taxon>
        <taxon>Actinomycetota</taxon>
        <taxon>Actinomycetes</taxon>
        <taxon>Micromonosporales</taxon>
        <taxon>Micromonosporaceae</taxon>
        <taxon>Micromonospora</taxon>
    </lineage>
</organism>
<feature type="compositionally biased region" description="Basic and acidic residues" evidence="1">
    <location>
        <begin position="1"/>
        <end position="10"/>
    </location>
</feature>
<evidence type="ECO:0000256" key="1">
    <source>
        <dbReference type="SAM" id="MobiDB-lite"/>
    </source>
</evidence>
<dbReference type="Proteomes" id="UP000277671">
    <property type="component" value="Unassembled WGS sequence"/>
</dbReference>
<dbReference type="Pfam" id="PF12277">
    <property type="entry name" value="DUF3618"/>
    <property type="match status" value="1"/>
</dbReference>
<comment type="caution">
    <text evidence="2">The sequence shown here is derived from an EMBL/GenBank/DDBJ whole genome shotgun (WGS) entry which is preliminary data.</text>
</comment>
<evidence type="ECO:0000313" key="2">
    <source>
        <dbReference type="EMBL" id="RKR90293.1"/>
    </source>
</evidence>
<accession>A0A495JN06</accession>
<feature type="region of interest" description="Disordered" evidence="1">
    <location>
        <begin position="150"/>
        <end position="213"/>
    </location>
</feature>
<dbReference type="AlphaFoldDB" id="A0A495JN06"/>
<keyword evidence="3" id="KW-1185">Reference proteome</keyword>
<sequence length="213" mass="22939">MSTDQDRIRANIEQTQDDLGRNVDALGDRVNPRRVAQHQTERARGTWQKVKENVMGSTEQVRDASLHARDASMHARDVGQERLSGLSTAASERMHGMGQSAQQQTQGHPLAAGLVAFGLGILASSLLPTSQPERQMAGQLRHKASEHAGDLKQQAMGAARQTQDSLREPAQHAAESVKSKAGQGAGALRDQAQSTGQGLRGQAEKTAKDVRQQ</sequence>
<protein>
    <submittedName>
        <fullName evidence="2">Uncharacterized protein DUF3618</fullName>
    </submittedName>
</protein>